<accession>A0A9D3YJL1</accession>
<keyword evidence="2" id="KW-1185">Reference proteome</keyword>
<organism evidence="1 2">
    <name type="scientific">Dreissena polymorpha</name>
    <name type="common">Zebra mussel</name>
    <name type="synonym">Mytilus polymorpha</name>
    <dbReference type="NCBI Taxonomy" id="45954"/>
    <lineage>
        <taxon>Eukaryota</taxon>
        <taxon>Metazoa</taxon>
        <taxon>Spiralia</taxon>
        <taxon>Lophotrochozoa</taxon>
        <taxon>Mollusca</taxon>
        <taxon>Bivalvia</taxon>
        <taxon>Autobranchia</taxon>
        <taxon>Heteroconchia</taxon>
        <taxon>Euheterodonta</taxon>
        <taxon>Imparidentia</taxon>
        <taxon>Neoheterodontei</taxon>
        <taxon>Myida</taxon>
        <taxon>Dreissenoidea</taxon>
        <taxon>Dreissenidae</taxon>
        <taxon>Dreissena</taxon>
    </lineage>
</organism>
<evidence type="ECO:0000313" key="1">
    <source>
        <dbReference type="EMBL" id="KAH3700013.1"/>
    </source>
</evidence>
<gene>
    <name evidence="1" type="ORF">DPMN_074976</name>
</gene>
<reference evidence="1" key="1">
    <citation type="journal article" date="2019" name="bioRxiv">
        <title>The Genome of the Zebra Mussel, Dreissena polymorpha: A Resource for Invasive Species Research.</title>
        <authorList>
            <person name="McCartney M.A."/>
            <person name="Auch B."/>
            <person name="Kono T."/>
            <person name="Mallez S."/>
            <person name="Zhang Y."/>
            <person name="Obille A."/>
            <person name="Becker A."/>
            <person name="Abrahante J.E."/>
            <person name="Garbe J."/>
            <person name="Badalamenti J.P."/>
            <person name="Herman A."/>
            <person name="Mangelson H."/>
            <person name="Liachko I."/>
            <person name="Sullivan S."/>
            <person name="Sone E.D."/>
            <person name="Koren S."/>
            <person name="Silverstein K.A.T."/>
            <person name="Beckman K.B."/>
            <person name="Gohl D.M."/>
        </authorList>
    </citation>
    <scope>NUCLEOTIDE SEQUENCE</scope>
    <source>
        <strain evidence="1">Duluth1</strain>
        <tissue evidence="1">Whole animal</tissue>
    </source>
</reference>
<comment type="caution">
    <text evidence="1">The sequence shown here is derived from an EMBL/GenBank/DDBJ whole genome shotgun (WGS) entry which is preliminary data.</text>
</comment>
<dbReference type="Proteomes" id="UP000828390">
    <property type="component" value="Unassembled WGS sequence"/>
</dbReference>
<sequence>MASQTSCTILHIVLCATRNPYINLRLLFPVAKNLKVIANFKSGLMDCLNQVWFFVILGPTTCNSKWNISGSILVKFLKAAGYSAIKVSY</sequence>
<evidence type="ECO:0000313" key="2">
    <source>
        <dbReference type="Proteomes" id="UP000828390"/>
    </source>
</evidence>
<proteinExistence type="predicted"/>
<dbReference type="AlphaFoldDB" id="A0A9D3YJL1"/>
<dbReference type="EMBL" id="JAIWYP010000015">
    <property type="protein sequence ID" value="KAH3700013.1"/>
    <property type="molecule type" value="Genomic_DNA"/>
</dbReference>
<protein>
    <submittedName>
        <fullName evidence="1">Uncharacterized protein</fullName>
    </submittedName>
</protein>
<reference evidence="1" key="2">
    <citation type="submission" date="2020-11" db="EMBL/GenBank/DDBJ databases">
        <authorList>
            <person name="McCartney M.A."/>
            <person name="Auch B."/>
            <person name="Kono T."/>
            <person name="Mallez S."/>
            <person name="Becker A."/>
            <person name="Gohl D.M."/>
            <person name="Silverstein K.A.T."/>
            <person name="Koren S."/>
            <person name="Bechman K.B."/>
            <person name="Herman A."/>
            <person name="Abrahante J.E."/>
            <person name="Garbe J."/>
        </authorList>
    </citation>
    <scope>NUCLEOTIDE SEQUENCE</scope>
    <source>
        <strain evidence="1">Duluth1</strain>
        <tissue evidence="1">Whole animal</tissue>
    </source>
</reference>
<name>A0A9D3YJL1_DREPO</name>